<organism evidence="2 3">
    <name type="scientific">Pinctada imbricata</name>
    <name type="common">Atlantic pearl-oyster</name>
    <name type="synonym">Pinctada martensii</name>
    <dbReference type="NCBI Taxonomy" id="66713"/>
    <lineage>
        <taxon>Eukaryota</taxon>
        <taxon>Metazoa</taxon>
        <taxon>Spiralia</taxon>
        <taxon>Lophotrochozoa</taxon>
        <taxon>Mollusca</taxon>
        <taxon>Bivalvia</taxon>
        <taxon>Autobranchia</taxon>
        <taxon>Pteriomorphia</taxon>
        <taxon>Pterioida</taxon>
        <taxon>Pterioidea</taxon>
        <taxon>Pteriidae</taxon>
        <taxon>Pinctada</taxon>
    </lineage>
</organism>
<feature type="region of interest" description="Disordered" evidence="1">
    <location>
        <begin position="20"/>
        <end position="97"/>
    </location>
</feature>
<feature type="compositionally biased region" description="Basic and acidic residues" evidence="1">
    <location>
        <begin position="28"/>
        <end position="41"/>
    </location>
</feature>
<evidence type="ECO:0000313" key="2">
    <source>
        <dbReference type="EMBL" id="KAK3086105.1"/>
    </source>
</evidence>
<dbReference type="Proteomes" id="UP001186944">
    <property type="component" value="Unassembled WGS sequence"/>
</dbReference>
<reference evidence="2" key="1">
    <citation type="submission" date="2019-08" db="EMBL/GenBank/DDBJ databases">
        <title>The improved chromosome-level genome for the pearl oyster Pinctada fucata martensii using PacBio sequencing and Hi-C.</title>
        <authorList>
            <person name="Zheng Z."/>
        </authorList>
    </citation>
    <scope>NUCLEOTIDE SEQUENCE</scope>
    <source>
        <strain evidence="2">ZZ-2019</strain>
        <tissue evidence="2">Adductor muscle</tissue>
    </source>
</reference>
<feature type="compositionally biased region" description="Basic and acidic residues" evidence="1">
    <location>
        <begin position="88"/>
        <end position="97"/>
    </location>
</feature>
<evidence type="ECO:0000313" key="3">
    <source>
        <dbReference type="Proteomes" id="UP001186944"/>
    </source>
</evidence>
<keyword evidence="3" id="KW-1185">Reference proteome</keyword>
<proteinExistence type="predicted"/>
<name>A0AA88XI60_PINIB</name>
<feature type="compositionally biased region" description="Acidic residues" evidence="1">
    <location>
        <begin position="77"/>
        <end position="86"/>
    </location>
</feature>
<dbReference type="AlphaFoldDB" id="A0AA88XI60"/>
<sequence length="659" mass="75806">MTPIQAIDFGIKRSKVKFIGLSDEEMDENGKRRQEKIDDYFARVSPKRKRTESGNETEEEPVPSPSVASSISRCFSSDEDESEIGEDQSVRDEVQTEESEVKMYKRVTIYKICNKFLPKNTKDDISLQSDLLEMFQNEDALTLKDKDYQQECVEPFKCIWFTCEFGDDENENKTSQYIDQKLTGEKASIPKGNRRTSNLIILYRVTSDNTPEVFGVCESYPPQKILYMSDSKFRSDVANALMDGRRIVKLETMNIAGPEIRTRKVFASQSHVNCPGLNEVVTSATSFMRTDNSVFALLGGEKEKPTRMTIQLNCFRFELKMSLEKCAKVLEGLQGELNKHDGVTFYNFDNVYRDVDKTRIGDYEKDLKSAFIAYMCDEKEIPDSDFSLSHRYIEEWSDSLSVQLFRQIPLKGKRKDYKEVCSWRYPPSVGELKSELQTYYEELSEPFSQSDSKLWRSRMLEHLKEDLIFLSFGGLGKPRELLTFVHGSVDSRELSCKVYKLAQKWYVLTSAFSKLVDRNFVEFAKGAILSKDKGKLPLPWYSSSKKKEQQRGFTAVEIAESFDFKEANAEKLLDILSEPFEFLSFDKGNNLTEKSCNFLESSRIYKFLRQAVSKDNTSGKTDAINPEEKTDCNEKSATSKTKKSKKKMENQLAKVKLPL</sequence>
<gene>
    <name evidence="2" type="ORF">FSP39_013637</name>
</gene>
<dbReference type="EMBL" id="VSWD01000012">
    <property type="protein sequence ID" value="KAK3086105.1"/>
    <property type="molecule type" value="Genomic_DNA"/>
</dbReference>
<comment type="caution">
    <text evidence="2">The sequence shown here is derived from an EMBL/GenBank/DDBJ whole genome shotgun (WGS) entry which is preliminary data.</text>
</comment>
<evidence type="ECO:0000256" key="1">
    <source>
        <dbReference type="SAM" id="MobiDB-lite"/>
    </source>
</evidence>
<accession>A0AA88XI60</accession>
<protein>
    <submittedName>
        <fullName evidence="2">Uncharacterized protein</fullName>
    </submittedName>
</protein>
<feature type="region of interest" description="Disordered" evidence="1">
    <location>
        <begin position="616"/>
        <end position="659"/>
    </location>
</feature>